<sequence length="263" mass="29198">MIRELLFNKKRYISIIAAAIIAFGSFPPHVMAEQQTDNTVTVTSSSSTIHNMRVTSTITLISQTPTMIESDHKKDFLQYKDDEGDGDNFFATGGSYVEEESTTSTSTGTDSSMLTTKTTEDEQEAQHIKYDSKNDHMSKVIGAVGGVIAGSTVTRMALFLLKKDRTSSEIMNQQDDDVDENENDNDNDSSNKKTEIIRINSNTDRSSNILPLCDPKYVQARKQPKAQKDEALLAARYGAISDLEEKAYQILVDLGMIEVHHSL</sequence>
<evidence type="ECO:0000313" key="3">
    <source>
        <dbReference type="EMBL" id="OEU07089.1"/>
    </source>
</evidence>
<feature type="region of interest" description="Disordered" evidence="1">
    <location>
        <begin position="97"/>
        <end position="126"/>
    </location>
</feature>
<keyword evidence="4" id="KW-1185">Reference proteome</keyword>
<organism evidence="3 4">
    <name type="scientific">Fragilariopsis cylindrus CCMP1102</name>
    <dbReference type="NCBI Taxonomy" id="635003"/>
    <lineage>
        <taxon>Eukaryota</taxon>
        <taxon>Sar</taxon>
        <taxon>Stramenopiles</taxon>
        <taxon>Ochrophyta</taxon>
        <taxon>Bacillariophyta</taxon>
        <taxon>Bacillariophyceae</taxon>
        <taxon>Bacillariophycidae</taxon>
        <taxon>Bacillariales</taxon>
        <taxon>Bacillariaceae</taxon>
        <taxon>Fragilariopsis</taxon>
    </lineage>
</organism>
<name>A0A1E7EMC3_9STRA</name>
<reference evidence="3 4" key="1">
    <citation type="submission" date="2016-09" db="EMBL/GenBank/DDBJ databases">
        <title>Extensive genetic diversity and differential bi-allelic expression allows diatom success in the polar Southern Ocean.</title>
        <authorList>
            <consortium name="DOE Joint Genome Institute"/>
            <person name="Mock T."/>
            <person name="Otillar R.P."/>
            <person name="Strauss J."/>
            <person name="Dupont C."/>
            <person name="Frickenhaus S."/>
            <person name="Maumus F."/>
            <person name="Mcmullan M."/>
            <person name="Sanges R."/>
            <person name="Schmutz J."/>
            <person name="Toseland A."/>
            <person name="Valas R."/>
            <person name="Veluchamy A."/>
            <person name="Ward B.J."/>
            <person name="Allen A."/>
            <person name="Barry K."/>
            <person name="Falciatore A."/>
            <person name="Ferrante M."/>
            <person name="Fortunato A.E."/>
            <person name="Gloeckner G."/>
            <person name="Gruber A."/>
            <person name="Hipkin R."/>
            <person name="Janech M."/>
            <person name="Kroth P."/>
            <person name="Leese F."/>
            <person name="Lindquist E."/>
            <person name="Lyon B.R."/>
            <person name="Martin J."/>
            <person name="Mayer C."/>
            <person name="Parker M."/>
            <person name="Quesneville H."/>
            <person name="Raymond J."/>
            <person name="Uhlig C."/>
            <person name="Valentin K.U."/>
            <person name="Worden A.Z."/>
            <person name="Armbrust E.V."/>
            <person name="Bowler C."/>
            <person name="Green B."/>
            <person name="Moulton V."/>
            <person name="Van Oosterhout C."/>
            <person name="Grigoriev I."/>
        </authorList>
    </citation>
    <scope>NUCLEOTIDE SEQUENCE [LARGE SCALE GENOMIC DNA]</scope>
    <source>
        <strain evidence="3 4">CCMP1102</strain>
    </source>
</reference>
<feature type="compositionally biased region" description="Low complexity" evidence="1">
    <location>
        <begin position="97"/>
        <end position="116"/>
    </location>
</feature>
<keyword evidence="2" id="KW-1133">Transmembrane helix</keyword>
<dbReference type="AlphaFoldDB" id="A0A1E7EMC3"/>
<evidence type="ECO:0000256" key="2">
    <source>
        <dbReference type="SAM" id="Phobius"/>
    </source>
</evidence>
<dbReference type="EMBL" id="KV784391">
    <property type="protein sequence ID" value="OEU07089.1"/>
    <property type="molecule type" value="Genomic_DNA"/>
</dbReference>
<proteinExistence type="predicted"/>
<accession>A0A1E7EMC3</accession>
<gene>
    <name evidence="3" type="ORF">FRACYDRAFT_252019</name>
</gene>
<keyword evidence="2" id="KW-0812">Transmembrane</keyword>
<protein>
    <submittedName>
        <fullName evidence="3">Uncharacterized protein</fullName>
    </submittedName>
</protein>
<dbReference type="InParanoid" id="A0A1E7EMC3"/>
<evidence type="ECO:0000313" key="4">
    <source>
        <dbReference type="Proteomes" id="UP000095751"/>
    </source>
</evidence>
<keyword evidence="2" id="KW-0472">Membrane</keyword>
<dbReference type="Proteomes" id="UP000095751">
    <property type="component" value="Unassembled WGS sequence"/>
</dbReference>
<evidence type="ECO:0000256" key="1">
    <source>
        <dbReference type="SAM" id="MobiDB-lite"/>
    </source>
</evidence>
<dbReference type="OrthoDB" id="49485at2759"/>
<feature type="transmembrane region" description="Helical" evidence="2">
    <location>
        <begin position="140"/>
        <end position="161"/>
    </location>
</feature>
<feature type="compositionally biased region" description="Acidic residues" evidence="1">
    <location>
        <begin position="174"/>
        <end position="187"/>
    </location>
</feature>
<feature type="region of interest" description="Disordered" evidence="1">
    <location>
        <begin position="169"/>
        <end position="200"/>
    </location>
</feature>
<dbReference type="KEGG" id="fcy:FRACYDRAFT_252019"/>